<dbReference type="RefSeq" id="XP_018714433.1">
    <property type="nucleotide sequence ID" value="XM_018854015.1"/>
</dbReference>
<name>A0A1A0HJ89_9ASCO</name>
<feature type="region of interest" description="Disordered" evidence="1">
    <location>
        <begin position="190"/>
        <end position="220"/>
    </location>
</feature>
<keyword evidence="3" id="KW-1185">Reference proteome</keyword>
<accession>A0A1A0HJ89</accession>
<evidence type="ECO:0000256" key="1">
    <source>
        <dbReference type="SAM" id="MobiDB-lite"/>
    </source>
</evidence>
<feature type="compositionally biased region" description="Polar residues" evidence="1">
    <location>
        <begin position="658"/>
        <end position="667"/>
    </location>
</feature>
<protein>
    <submittedName>
        <fullName evidence="2">Uncharacterized protein</fullName>
    </submittedName>
</protein>
<feature type="compositionally biased region" description="Polar residues" evidence="1">
    <location>
        <begin position="689"/>
        <end position="720"/>
    </location>
</feature>
<feature type="compositionally biased region" description="Polar residues" evidence="1">
    <location>
        <begin position="146"/>
        <end position="159"/>
    </location>
</feature>
<feature type="compositionally biased region" description="Polar residues" evidence="1">
    <location>
        <begin position="89"/>
        <end position="118"/>
    </location>
</feature>
<evidence type="ECO:0000313" key="2">
    <source>
        <dbReference type="EMBL" id="OBA23952.1"/>
    </source>
</evidence>
<feature type="region of interest" description="Disordered" evidence="1">
    <location>
        <begin position="604"/>
        <end position="624"/>
    </location>
</feature>
<proteinExistence type="predicted"/>
<dbReference type="AlphaFoldDB" id="A0A1A0HJ89"/>
<dbReference type="OrthoDB" id="4026687at2759"/>
<reference evidence="2 3" key="1">
    <citation type="submission" date="2016-05" db="EMBL/GenBank/DDBJ databases">
        <title>Comparative genomics of biotechnologically important yeasts.</title>
        <authorList>
            <consortium name="DOE Joint Genome Institute"/>
            <person name="Riley R."/>
            <person name="Haridas S."/>
            <person name="Wolfe K.H."/>
            <person name="Lopes M.R."/>
            <person name="Hittinger C.T."/>
            <person name="Goker M."/>
            <person name="Salamov A."/>
            <person name="Wisecaver J."/>
            <person name="Long T.M."/>
            <person name="Aerts A.L."/>
            <person name="Barry K."/>
            <person name="Choi C."/>
            <person name="Clum A."/>
            <person name="Coughlan A.Y."/>
            <person name="Deshpande S."/>
            <person name="Douglass A.P."/>
            <person name="Hanson S.J."/>
            <person name="Klenk H.-P."/>
            <person name="LaButti K."/>
            <person name="Lapidus A."/>
            <person name="Lindquist E."/>
            <person name="Lipzen A."/>
            <person name="Meier-kolthoff J.P."/>
            <person name="Ohm R.A."/>
            <person name="Otillar R.P."/>
            <person name="Pangilinan J."/>
            <person name="Peng Y."/>
            <person name="Rokas A."/>
            <person name="Rosa C.A."/>
            <person name="Scheuner C."/>
            <person name="Sibirny A.A."/>
            <person name="Slot J.C."/>
            <person name="Stielow J.B."/>
            <person name="Sun H."/>
            <person name="Kurtzman C.P."/>
            <person name="Blackwell M."/>
            <person name="Grigoriev I.V."/>
            <person name="Jeffries T.W."/>
        </authorList>
    </citation>
    <scope>NUCLEOTIDE SEQUENCE [LARGE SCALE GENOMIC DNA]</scope>
    <source>
        <strain evidence="2 3">NRRL YB-4993</strain>
    </source>
</reference>
<feature type="region of interest" description="Disordered" evidence="1">
    <location>
        <begin position="658"/>
        <end position="720"/>
    </location>
</feature>
<feature type="compositionally biased region" description="Polar residues" evidence="1">
    <location>
        <begin position="356"/>
        <end position="365"/>
    </location>
</feature>
<feature type="region of interest" description="Disordered" evidence="1">
    <location>
        <begin position="134"/>
        <end position="168"/>
    </location>
</feature>
<feature type="region of interest" description="Disordered" evidence="1">
    <location>
        <begin position="757"/>
        <end position="783"/>
    </location>
</feature>
<dbReference type="EMBL" id="LXTC01000001">
    <property type="protein sequence ID" value="OBA23952.1"/>
    <property type="molecule type" value="Genomic_DNA"/>
</dbReference>
<dbReference type="Proteomes" id="UP000092555">
    <property type="component" value="Unassembled WGS sequence"/>
</dbReference>
<gene>
    <name evidence="2" type="ORF">METBIDRAFT_115410</name>
</gene>
<feature type="region of interest" description="Disordered" evidence="1">
    <location>
        <begin position="353"/>
        <end position="376"/>
    </location>
</feature>
<dbReference type="STRING" id="869754.A0A1A0HJ89"/>
<feature type="compositionally biased region" description="Low complexity" evidence="1">
    <location>
        <begin position="11"/>
        <end position="20"/>
    </location>
</feature>
<feature type="compositionally biased region" description="Basic and acidic residues" evidence="1">
    <location>
        <begin position="366"/>
        <end position="376"/>
    </location>
</feature>
<evidence type="ECO:0000313" key="3">
    <source>
        <dbReference type="Proteomes" id="UP000092555"/>
    </source>
</evidence>
<sequence>MSQERRRLFGSKISSIFSSSDTHHHSKGSEQSLSHTLPLGTKVVGTVSDSSDWKSIHHPQPTGTLTPEKDVRSQIVDASRSSRDKTTDNRNPPQVRRTNSSSYIQSSDGGTSSSQNHIKQTDHDLSEVWANKSPRAKLIRKPPPSNSQYQIPSKKSGASNLEAESKSTHQLNDVINTIEKEIIRMRAEPDELSNGSHSSHPKLSAVQSSDKTRPLKISNSSKGHNTYFSVPEVAAVDLVNSQDVNEGILISSDVASFALYDQLGKNQPHNQKVGSTPHEISKRRDVNYQLYANMQFQFSSPSVVQEDDRQSTRATNTVAMKRGLDDPNKYFSQTILSPESAYSSTEDVRYKDLSPGISSSNQSLYSKERRNSDQSLRRSFRSIKIDRNLNDAIDSSTLTKHSKNGFEPKFENSGQYDDRICDFHGGAKNSRTTAADISPHPSKNFVVNSDQRFTSDLDSSNGAGSEFAGDWDDVVGQSNQKAFEDSSHIFKDQTSQNLCLHSKTGSLTENMNQLVLQAHHMRTHTRMLSVSSVNSAGFNRHVSLATLKMTFSLRPGEGEKSSYVDAIRRNAGTSFNEAGPGKWKLPTGILPVNKRELLQQNSKKFNSTASGTGYKSKKSSGVELKHGHLQPRLLAAEVDDGDSNNRFGALGRSSTLQNKALTPITSKSSLPPSGLGGISRGNSLERADTFTSTSTANDLQSSLSKISSTRRGSDLSSADSIGSITNDRDMDIYYQHQGFKLEDDEDFLENEDLSCGVEDQMTQNNYTSDDEKPRLFLANPDSD</sequence>
<organism evidence="2 3">
    <name type="scientific">Metschnikowia bicuspidata var. bicuspidata NRRL YB-4993</name>
    <dbReference type="NCBI Taxonomy" id="869754"/>
    <lineage>
        <taxon>Eukaryota</taxon>
        <taxon>Fungi</taxon>
        <taxon>Dikarya</taxon>
        <taxon>Ascomycota</taxon>
        <taxon>Saccharomycotina</taxon>
        <taxon>Pichiomycetes</taxon>
        <taxon>Metschnikowiaceae</taxon>
        <taxon>Metschnikowia</taxon>
    </lineage>
</organism>
<dbReference type="GeneID" id="30026991"/>
<comment type="caution">
    <text evidence="2">The sequence shown here is derived from an EMBL/GenBank/DDBJ whole genome shotgun (WGS) entry which is preliminary data.</text>
</comment>
<feature type="region of interest" description="Disordered" evidence="1">
    <location>
        <begin position="1"/>
        <end position="120"/>
    </location>
</feature>